<dbReference type="InterPro" id="IPR006197">
    <property type="entry name" value="Peptidase_S24_LexA"/>
</dbReference>
<dbReference type="Pfam" id="PF00717">
    <property type="entry name" value="Peptidase_S24"/>
    <property type="match status" value="1"/>
</dbReference>
<dbReference type="Gene3D" id="2.10.109.10">
    <property type="entry name" value="Umud Fragment, subunit A"/>
    <property type="match status" value="1"/>
</dbReference>
<comment type="subunit">
    <text evidence="12">Homodimer.</text>
</comment>
<dbReference type="PANTHER" id="PTHR33516">
    <property type="entry name" value="LEXA REPRESSOR"/>
    <property type="match status" value="1"/>
</dbReference>
<dbReference type="GO" id="GO:0006260">
    <property type="term" value="P:DNA replication"/>
    <property type="evidence" value="ECO:0007669"/>
    <property type="project" value="UniProtKB-UniRule"/>
</dbReference>
<dbReference type="InterPro" id="IPR006200">
    <property type="entry name" value="LexA"/>
</dbReference>
<dbReference type="NCBIfam" id="TIGR00498">
    <property type="entry name" value="lexA"/>
    <property type="match status" value="1"/>
</dbReference>
<evidence type="ECO:0000256" key="8">
    <source>
        <dbReference type="ARBA" id="ARBA00023125"/>
    </source>
</evidence>
<keyword evidence="4 12" id="KW-0227">DNA damage</keyword>
<protein>
    <recommendedName>
        <fullName evidence="12">LexA repressor</fullName>
        <ecNumber evidence="12">3.4.21.88</ecNumber>
    </recommendedName>
</protein>
<comment type="caution">
    <text evidence="16">The sequence shown here is derived from an EMBL/GenBank/DDBJ whole genome shotgun (WGS) entry which is preliminary data.</text>
</comment>
<dbReference type="EMBL" id="JACRYT010000018">
    <property type="protein sequence ID" value="MBC6680785.1"/>
    <property type="molecule type" value="Genomic_DNA"/>
</dbReference>
<keyword evidence="7 12" id="KW-0805">Transcription regulation</keyword>
<dbReference type="GO" id="GO:0045892">
    <property type="term" value="P:negative regulation of DNA-templated transcription"/>
    <property type="evidence" value="ECO:0007669"/>
    <property type="project" value="UniProtKB-UniRule"/>
</dbReference>
<name>A0A923SRN6_9FIRM</name>
<evidence type="ECO:0000259" key="14">
    <source>
        <dbReference type="Pfam" id="PF00717"/>
    </source>
</evidence>
<feature type="active site" description="For autocatalytic cleavage activity" evidence="12">
    <location>
        <position position="181"/>
    </location>
</feature>
<keyword evidence="11 12" id="KW-0742">SOS response</keyword>
<keyword evidence="17" id="KW-1185">Reference proteome</keyword>
<evidence type="ECO:0000313" key="16">
    <source>
        <dbReference type="EMBL" id="MBC6680785.1"/>
    </source>
</evidence>
<dbReference type="InterPro" id="IPR036286">
    <property type="entry name" value="LexA/Signal_pep-like_sf"/>
</dbReference>
<reference evidence="16" key="1">
    <citation type="submission" date="2020-08" db="EMBL/GenBank/DDBJ databases">
        <title>Genome public.</title>
        <authorList>
            <person name="Liu C."/>
            <person name="Sun Q."/>
        </authorList>
    </citation>
    <scope>NUCLEOTIDE SEQUENCE</scope>
    <source>
        <strain evidence="16">BX12</strain>
    </source>
</reference>
<keyword evidence="9 12" id="KW-0804">Transcription</keyword>
<keyword evidence="6 12" id="KW-0068">Autocatalytic cleavage</keyword>
<dbReference type="GO" id="GO:0006281">
    <property type="term" value="P:DNA repair"/>
    <property type="evidence" value="ECO:0007669"/>
    <property type="project" value="UniProtKB-UniRule"/>
</dbReference>
<dbReference type="EC" id="3.4.21.88" evidence="12"/>
<feature type="site" description="Cleavage; by autolysis" evidence="12">
    <location>
        <begin position="106"/>
        <end position="107"/>
    </location>
</feature>
<feature type="DNA-binding region" description="H-T-H motif" evidence="12">
    <location>
        <begin position="33"/>
        <end position="53"/>
    </location>
</feature>
<dbReference type="SUPFAM" id="SSF51306">
    <property type="entry name" value="LexA/Signal peptidase"/>
    <property type="match status" value="1"/>
</dbReference>
<keyword evidence="2 12" id="KW-0678">Repressor</keyword>
<dbReference type="InterPro" id="IPR006199">
    <property type="entry name" value="LexA_DNA-bd_dom"/>
</dbReference>
<keyword evidence="3 12" id="KW-0235">DNA replication</keyword>
<keyword evidence="10 12" id="KW-0234">DNA repair</keyword>
<comment type="similarity">
    <text evidence="1 12 13">Belongs to the peptidase S24 family.</text>
</comment>
<proteinExistence type="inferred from homology"/>
<evidence type="ECO:0000256" key="11">
    <source>
        <dbReference type="ARBA" id="ARBA00023236"/>
    </source>
</evidence>
<dbReference type="AlphaFoldDB" id="A0A923SRN6"/>
<dbReference type="CDD" id="cd06529">
    <property type="entry name" value="S24_LexA-like"/>
    <property type="match status" value="1"/>
</dbReference>
<sequence length="220" mass="24591">MNFGGAVMLKEREQKILDYMKEEIREKGYPPTVREICSALHIKSTSTAHKDIDSLVKKGFIVKDPSKPRALMLVDQDEPNLTPEPHIDNARRTDIVDIPVVGRIAAGTPILAEQNIEDSFPIPSRFLGSSTNFMLVVKGESMIEAGIMDGDYILVQQQQTARNGDIVVAMVDGFESEATVKTFYKEDGHIRLQPENASMSPIIVQDVRILGKVRGVFRYF</sequence>
<dbReference type="Pfam" id="PF01726">
    <property type="entry name" value="LexA_DNA_bind"/>
    <property type="match status" value="1"/>
</dbReference>
<dbReference type="GO" id="GO:0006508">
    <property type="term" value="P:proteolysis"/>
    <property type="evidence" value="ECO:0007669"/>
    <property type="project" value="InterPro"/>
</dbReference>
<dbReference type="Gene3D" id="1.10.10.10">
    <property type="entry name" value="Winged helix-like DNA-binding domain superfamily/Winged helix DNA-binding domain"/>
    <property type="match status" value="1"/>
</dbReference>
<keyword evidence="8 12" id="KW-0238">DNA-binding</keyword>
<dbReference type="PRINTS" id="PR00726">
    <property type="entry name" value="LEXASERPTASE"/>
</dbReference>
<dbReference type="SUPFAM" id="SSF46785">
    <property type="entry name" value="Winged helix' DNA-binding domain"/>
    <property type="match status" value="1"/>
</dbReference>
<evidence type="ECO:0000256" key="13">
    <source>
        <dbReference type="RuleBase" id="RU003991"/>
    </source>
</evidence>
<dbReference type="GO" id="GO:0009432">
    <property type="term" value="P:SOS response"/>
    <property type="evidence" value="ECO:0007669"/>
    <property type="project" value="UniProtKB-UniRule"/>
</dbReference>
<organism evidence="16 17">
    <name type="scientific">Zhenpiania hominis</name>
    <dbReference type="NCBI Taxonomy" id="2763644"/>
    <lineage>
        <taxon>Bacteria</taxon>
        <taxon>Bacillati</taxon>
        <taxon>Bacillota</taxon>
        <taxon>Clostridia</taxon>
        <taxon>Peptostreptococcales</taxon>
        <taxon>Anaerovoracaceae</taxon>
        <taxon>Zhenpiania</taxon>
    </lineage>
</organism>
<gene>
    <name evidence="12 16" type="primary">lexA</name>
    <name evidence="16" type="ORF">H9L42_13225</name>
</gene>
<evidence type="ECO:0000256" key="6">
    <source>
        <dbReference type="ARBA" id="ARBA00022813"/>
    </source>
</evidence>
<dbReference type="InterPro" id="IPR039418">
    <property type="entry name" value="LexA-like"/>
</dbReference>
<evidence type="ECO:0000256" key="10">
    <source>
        <dbReference type="ARBA" id="ARBA00023204"/>
    </source>
</evidence>
<evidence type="ECO:0000256" key="5">
    <source>
        <dbReference type="ARBA" id="ARBA00022801"/>
    </source>
</evidence>
<dbReference type="InterPro" id="IPR015927">
    <property type="entry name" value="Peptidase_S24_S26A/B/C"/>
</dbReference>
<evidence type="ECO:0000256" key="7">
    <source>
        <dbReference type="ARBA" id="ARBA00023015"/>
    </source>
</evidence>
<comment type="catalytic activity">
    <reaction evidence="12">
        <text>Hydrolysis of Ala-|-Gly bond in repressor LexA.</text>
        <dbReference type="EC" id="3.4.21.88"/>
    </reaction>
</comment>
<evidence type="ECO:0000256" key="4">
    <source>
        <dbReference type="ARBA" id="ARBA00022763"/>
    </source>
</evidence>
<dbReference type="FunFam" id="2.10.109.10:FF:000001">
    <property type="entry name" value="LexA repressor"/>
    <property type="match status" value="1"/>
</dbReference>
<dbReference type="GO" id="GO:0004252">
    <property type="term" value="F:serine-type endopeptidase activity"/>
    <property type="evidence" value="ECO:0007669"/>
    <property type="project" value="UniProtKB-UniRule"/>
</dbReference>
<evidence type="ECO:0000256" key="9">
    <source>
        <dbReference type="ARBA" id="ARBA00023163"/>
    </source>
</evidence>
<evidence type="ECO:0000256" key="12">
    <source>
        <dbReference type="HAMAP-Rule" id="MF_00015"/>
    </source>
</evidence>
<evidence type="ECO:0000256" key="3">
    <source>
        <dbReference type="ARBA" id="ARBA00022705"/>
    </source>
</evidence>
<keyword evidence="5 12" id="KW-0378">Hydrolase</keyword>
<accession>A0A923SRN6</accession>
<dbReference type="Proteomes" id="UP000602647">
    <property type="component" value="Unassembled WGS sequence"/>
</dbReference>
<feature type="domain" description="LexA repressor DNA-binding" evidence="15">
    <location>
        <begin position="9"/>
        <end position="70"/>
    </location>
</feature>
<feature type="active site" description="For autocatalytic cleavage activity" evidence="12">
    <location>
        <position position="141"/>
    </location>
</feature>
<comment type="function">
    <text evidence="12">Represses a number of genes involved in the response to DNA damage (SOS response), including recA and lexA. In the presence of single-stranded DNA, RecA interacts with LexA causing an autocatalytic cleavage which disrupts the DNA-binding part of LexA, leading to derepression of the SOS regulon and eventually DNA repair.</text>
</comment>
<evidence type="ECO:0000313" key="17">
    <source>
        <dbReference type="Proteomes" id="UP000602647"/>
    </source>
</evidence>
<feature type="domain" description="Peptidase S24/S26A/S26B/S26C" evidence="14">
    <location>
        <begin position="99"/>
        <end position="213"/>
    </location>
</feature>
<dbReference type="InterPro" id="IPR036390">
    <property type="entry name" value="WH_DNA-bd_sf"/>
</dbReference>
<dbReference type="InterPro" id="IPR036388">
    <property type="entry name" value="WH-like_DNA-bd_sf"/>
</dbReference>
<dbReference type="HAMAP" id="MF_00015">
    <property type="entry name" value="LexA"/>
    <property type="match status" value="1"/>
</dbReference>
<dbReference type="InterPro" id="IPR050077">
    <property type="entry name" value="LexA_repressor"/>
</dbReference>
<dbReference type="PANTHER" id="PTHR33516:SF2">
    <property type="entry name" value="LEXA REPRESSOR-RELATED"/>
    <property type="match status" value="1"/>
</dbReference>
<evidence type="ECO:0000256" key="2">
    <source>
        <dbReference type="ARBA" id="ARBA00022491"/>
    </source>
</evidence>
<evidence type="ECO:0000259" key="15">
    <source>
        <dbReference type="Pfam" id="PF01726"/>
    </source>
</evidence>
<evidence type="ECO:0000256" key="1">
    <source>
        <dbReference type="ARBA" id="ARBA00007484"/>
    </source>
</evidence>
<dbReference type="GO" id="GO:0003677">
    <property type="term" value="F:DNA binding"/>
    <property type="evidence" value="ECO:0007669"/>
    <property type="project" value="UniProtKB-UniRule"/>
</dbReference>